<evidence type="ECO:0000313" key="2">
    <source>
        <dbReference type="Proteomes" id="UP000264820"/>
    </source>
</evidence>
<dbReference type="Gene3D" id="3.30.420.10">
    <property type="entry name" value="Ribonuclease H-like superfamily/Ribonuclease H"/>
    <property type="match status" value="1"/>
</dbReference>
<dbReference type="AlphaFoldDB" id="A0A3Q3DLS4"/>
<dbReference type="STRING" id="109280.ENSHCOP00000015330"/>
<sequence>GQCNHIQKASFVLIIVPAHEQHGSNFTFMDDNVPIGGPQMKWPAPSPDQNPIESLCDQLKCDVMPQQTISRLLNSMRRGCQAVIYAQGHMTSY</sequence>
<protein>
    <submittedName>
        <fullName evidence="1">Uncharacterized protein</fullName>
    </submittedName>
</protein>
<name>A0A3Q3DLS4_HIPCM</name>
<dbReference type="InterPro" id="IPR036397">
    <property type="entry name" value="RNaseH_sf"/>
</dbReference>
<dbReference type="Proteomes" id="UP000264820">
    <property type="component" value="Unplaced"/>
</dbReference>
<reference evidence="1" key="1">
    <citation type="submission" date="2025-08" db="UniProtKB">
        <authorList>
            <consortium name="Ensembl"/>
        </authorList>
    </citation>
    <scope>IDENTIFICATION</scope>
</reference>
<keyword evidence="2" id="KW-1185">Reference proteome</keyword>
<dbReference type="GO" id="GO:0003676">
    <property type="term" value="F:nucleic acid binding"/>
    <property type="evidence" value="ECO:0007669"/>
    <property type="project" value="InterPro"/>
</dbReference>
<reference evidence="1" key="2">
    <citation type="submission" date="2025-09" db="UniProtKB">
        <authorList>
            <consortium name="Ensembl"/>
        </authorList>
    </citation>
    <scope>IDENTIFICATION</scope>
</reference>
<dbReference type="Ensembl" id="ENSHCOT00000023223.1">
    <property type="protein sequence ID" value="ENSHCOP00000015330.1"/>
    <property type="gene ID" value="ENSHCOG00000018917.1"/>
</dbReference>
<organism evidence="1 2">
    <name type="scientific">Hippocampus comes</name>
    <name type="common">Tiger tail seahorse</name>
    <dbReference type="NCBI Taxonomy" id="109280"/>
    <lineage>
        <taxon>Eukaryota</taxon>
        <taxon>Metazoa</taxon>
        <taxon>Chordata</taxon>
        <taxon>Craniata</taxon>
        <taxon>Vertebrata</taxon>
        <taxon>Euteleostomi</taxon>
        <taxon>Actinopterygii</taxon>
        <taxon>Neopterygii</taxon>
        <taxon>Teleostei</taxon>
        <taxon>Neoteleostei</taxon>
        <taxon>Acanthomorphata</taxon>
        <taxon>Syngnathiaria</taxon>
        <taxon>Syngnathiformes</taxon>
        <taxon>Syngnathoidei</taxon>
        <taxon>Syngnathidae</taxon>
        <taxon>Hippocampus</taxon>
    </lineage>
</organism>
<accession>A0A3Q3DLS4</accession>
<proteinExistence type="predicted"/>
<dbReference type="GeneTree" id="ENSGT00940000176882"/>
<evidence type="ECO:0000313" key="1">
    <source>
        <dbReference type="Ensembl" id="ENSHCOP00000015330.1"/>
    </source>
</evidence>